<dbReference type="EMBL" id="DYDO01000001">
    <property type="protein sequence ID" value="DBA32614.1"/>
    <property type="molecule type" value="Genomic_DNA"/>
</dbReference>
<organism evidence="1 2">
    <name type="scientific">Pyxicephalus adspersus</name>
    <name type="common">African bullfrog</name>
    <dbReference type="NCBI Taxonomy" id="30357"/>
    <lineage>
        <taxon>Eukaryota</taxon>
        <taxon>Metazoa</taxon>
        <taxon>Chordata</taxon>
        <taxon>Craniata</taxon>
        <taxon>Vertebrata</taxon>
        <taxon>Euteleostomi</taxon>
        <taxon>Amphibia</taxon>
        <taxon>Batrachia</taxon>
        <taxon>Anura</taxon>
        <taxon>Neobatrachia</taxon>
        <taxon>Ranoidea</taxon>
        <taxon>Pyxicephalidae</taxon>
        <taxon>Pyxicephalinae</taxon>
        <taxon>Pyxicephalus</taxon>
    </lineage>
</organism>
<gene>
    <name evidence="1" type="ORF">GDO54_000391</name>
</gene>
<accession>A0AAV3AXT2</accession>
<protein>
    <submittedName>
        <fullName evidence="1">Uncharacterized protein</fullName>
    </submittedName>
</protein>
<evidence type="ECO:0000313" key="2">
    <source>
        <dbReference type="Proteomes" id="UP001181693"/>
    </source>
</evidence>
<comment type="caution">
    <text evidence="1">The sequence shown here is derived from an EMBL/GenBank/DDBJ whole genome shotgun (WGS) entry which is preliminary data.</text>
</comment>
<keyword evidence="2" id="KW-1185">Reference proteome</keyword>
<sequence>MSACEKQNIVYLGQTVCYEVFHQGLQKCCSVTCILYIFLKITLCTKQFSSLDCGFDIPPCSQMASTKQMTYETVIPITLHNSFN</sequence>
<dbReference type="Proteomes" id="UP001181693">
    <property type="component" value="Unassembled WGS sequence"/>
</dbReference>
<evidence type="ECO:0000313" key="1">
    <source>
        <dbReference type="EMBL" id="DBA32614.1"/>
    </source>
</evidence>
<dbReference type="AlphaFoldDB" id="A0AAV3AXT2"/>
<proteinExistence type="predicted"/>
<reference evidence="1" key="1">
    <citation type="thesis" date="2020" institute="ProQuest LLC" country="789 East Eisenhower Parkway, Ann Arbor, MI, USA">
        <title>Comparative Genomics and Chromosome Evolution.</title>
        <authorList>
            <person name="Mudd A.B."/>
        </authorList>
    </citation>
    <scope>NUCLEOTIDE SEQUENCE</scope>
    <source>
        <strain evidence="1">1538</strain>
        <tissue evidence="1">Blood</tissue>
    </source>
</reference>
<name>A0AAV3AXT2_PYXAD</name>